<feature type="non-terminal residue" evidence="2">
    <location>
        <position position="134"/>
    </location>
</feature>
<evidence type="ECO:0000313" key="2">
    <source>
        <dbReference type="EMBL" id="KAK7005816.1"/>
    </source>
</evidence>
<feature type="transmembrane region" description="Helical" evidence="1">
    <location>
        <begin position="6"/>
        <end position="28"/>
    </location>
</feature>
<organism evidence="2 3">
    <name type="scientific">Favolaschia claudopus</name>
    <dbReference type="NCBI Taxonomy" id="2862362"/>
    <lineage>
        <taxon>Eukaryota</taxon>
        <taxon>Fungi</taxon>
        <taxon>Dikarya</taxon>
        <taxon>Basidiomycota</taxon>
        <taxon>Agaricomycotina</taxon>
        <taxon>Agaricomycetes</taxon>
        <taxon>Agaricomycetidae</taxon>
        <taxon>Agaricales</taxon>
        <taxon>Marasmiineae</taxon>
        <taxon>Mycenaceae</taxon>
        <taxon>Favolaschia</taxon>
    </lineage>
</organism>
<sequence>MIIWVSIGFPIALAVIYVVSLEFGYLVYESVLNRFGVRALSDIPRLLLQMRITGIRLYSPKRERGAGFSVRVGCWFAHVLRSLKAANKKAAEQRVPEAQRTNEWHGGLLQCEPKSDSLTDSVAVREKSCSKNKL</sequence>
<gene>
    <name evidence="2" type="ORF">R3P38DRAFT_3039771</name>
</gene>
<dbReference type="Proteomes" id="UP001362999">
    <property type="component" value="Unassembled WGS sequence"/>
</dbReference>
<dbReference type="AlphaFoldDB" id="A0AAW0A9Q0"/>
<keyword evidence="1" id="KW-0812">Transmembrane</keyword>
<evidence type="ECO:0008006" key="4">
    <source>
        <dbReference type="Google" id="ProtNLM"/>
    </source>
</evidence>
<proteinExistence type="predicted"/>
<accession>A0AAW0A9Q0</accession>
<keyword evidence="3" id="KW-1185">Reference proteome</keyword>
<protein>
    <recommendedName>
        <fullName evidence="4">ATP synthase F0 subunit 8</fullName>
    </recommendedName>
</protein>
<keyword evidence="1" id="KW-0472">Membrane</keyword>
<evidence type="ECO:0000256" key="1">
    <source>
        <dbReference type="SAM" id="Phobius"/>
    </source>
</evidence>
<comment type="caution">
    <text evidence="2">The sequence shown here is derived from an EMBL/GenBank/DDBJ whole genome shotgun (WGS) entry which is preliminary data.</text>
</comment>
<dbReference type="EMBL" id="JAWWNJ010000077">
    <property type="protein sequence ID" value="KAK7005816.1"/>
    <property type="molecule type" value="Genomic_DNA"/>
</dbReference>
<name>A0AAW0A9Q0_9AGAR</name>
<keyword evidence="1" id="KW-1133">Transmembrane helix</keyword>
<reference evidence="2 3" key="1">
    <citation type="journal article" date="2024" name="J Genomics">
        <title>Draft genome sequencing and assembly of Favolaschia claudopus CIRM-BRFM 2984 isolated from oak limbs.</title>
        <authorList>
            <person name="Navarro D."/>
            <person name="Drula E."/>
            <person name="Chaduli D."/>
            <person name="Cazenave R."/>
            <person name="Ahrendt S."/>
            <person name="Wang J."/>
            <person name="Lipzen A."/>
            <person name="Daum C."/>
            <person name="Barry K."/>
            <person name="Grigoriev I.V."/>
            <person name="Favel A."/>
            <person name="Rosso M.N."/>
            <person name="Martin F."/>
        </authorList>
    </citation>
    <scope>NUCLEOTIDE SEQUENCE [LARGE SCALE GENOMIC DNA]</scope>
    <source>
        <strain evidence="2 3">CIRM-BRFM 2984</strain>
    </source>
</reference>
<evidence type="ECO:0000313" key="3">
    <source>
        <dbReference type="Proteomes" id="UP001362999"/>
    </source>
</evidence>